<proteinExistence type="predicted"/>
<accession>X1P4Y7</accession>
<protein>
    <submittedName>
        <fullName evidence="1">Uncharacterized protein</fullName>
    </submittedName>
</protein>
<evidence type="ECO:0000313" key="1">
    <source>
        <dbReference type="EMBL" id="GAI34100.1"/>
    </source>
</evidence>
<sequence length="93" mass="10773">MNRGKKLEEVFTVEGLFDRGSVDDYRTMIGYGSMDEAIKAAKGLEKDYRGKRDYKNFVALVCFNEWKYESGDIYGNRTCLSLKDLGLNKKKRK</sequence>
<dbReference type="AlphaFoldDB" id="X1P4Y7"/>
<dbReference type="EMBL" id="BARV01027136">
    <property type="protein sequence ID" value="GAI34100.1"/>
    <property type="molecule type" value="Genomic_DNA"/>
</dbReference>
<comment type="caution">
    <text evidence="1">The sequence shown here is derived from an EMBL/GenBank/DDBJ whole genome shotgun (WGS) entry which is preliminary data.</text>
</comment>
<organism evidence="1">
    <name type="scientific">marine sediment metagenome</name>
    <dbReference type="NCBI Taxonomy" id="412755"/>
    <lineage>
        <taxon>unclassified sequences</taxon>
        <taxon>metagenomes</taxon>
        <taxon>ecological metagenomes</taxon>
    </lineage>
</organism>
<reference evidence="1" key="1">
    <citation type="journal article" date="2014" name="Front. Microbiol.">
        <title>High frequency of phylogenetically diverse reductive dehalogenase-homologous genes in deep subseafloor sedimentary metagenomes.</title>
        <authorList>
            <person name="Kawai M."/>
            <person name="Futagami T."/>
            <person name="Toyoda A."/>
            <person name="Takaki Y."/>
            <person name="Nishi S."/>
            <person name="Hori S."/>
            <person name="Arai W."/>
            <person name="Tsubouchi T."/>
            <person name="Morono Y."/>
            <person name="Uchiyama I."/>
            <person name="Ito T."/>
            <person name="Fujiyama A."/>
            <person name="Inagaki F."/>
            <person name="Takami H."/>
        </authorList>
    </citation>
    <scope>NUCLEOTIDE SEQUENCE</scope>
    <source>
        <strain evidence="1">Expedition CK06-06</strain>
    </source>
</reference>
<gene>
    <name evidence="1" type="ORF">S06H3_43721</name>
</gene>
<name>X1P4Y7_9ZZZZ</name>